<evidence type="ECO:0000313" key="8">
    <source>
        <dbReference type="Proteomes" id="UP000195331"/>
    </source>
</evidence>
<evidence type="ECO:0000259" key="5">
    <source>
        <dbReference type="Pfam" id="PF10298"/>
    </source>
</evidence>
<dbReference type="AlphaFoldDB" id="A0A1Y0C605"/>
<dbReference type="KEGG" id="mdx:BTO20_19585"/>
<evidence type="ECO:0000256" key="2">
    <source>
        <dbReference type="ARBA" id="ARBA00023125"/>
    </source>
</evidence>
<dbReference type="PANTHER" id="PTHR37307">
    <property type="entry name" value="CELL DIVISION PROTEIN WHIA-RELATED"/>
    <property type="match status" value="1"/>
</dbReference>
<dbReference type="EMBL" id="CP020809">
    <property type="protein sequence ID" value="ART70476.1"/>
    <property type="molecule type" value="Genomic_DNA"/>
</dbReference>
<reference evidence="7 8" key="1">
    <citation type="submission" date="2017-04" db="EMBL/GenBank/DDBJ databases">
        <title>Whole Genome Sequence of 1,4-Dioxane Degrading Bacterium Mycobacterium dioxanotrophicus PH-06.</title>
        <authorList>
            <person name="He Y."/>
        </authorList>
    </citation>
    <scope>NUCLEOTIDE SEQUENCE [LARGE SCALE GENOMIC DNA]</scope>
    <source>
        <strain evidence="7 8">PH-06</strain>
    </source>
</reference>
<dbReference type="Gene3D" id="3.10.28.10">
    <property type="entry name" value="Homing endonucleases"/>
    <property type="match status" value="1"/>
</dbReference>
<dbReference type="Pfam" id="PF10298">
    <property type="entry name" value="WhiA_N"/>
    <property type="match status" value="1"/>
</dbReference>
<dbReference type="NCBIfam" id="TIGR00647">
    <property type="entry name" value="DNA_bind_WhiA"/>
    <property type="match status" value="1"/>
</dbReference>
<keyword evidence="2 7" id="KW-0238">DNA-binding</keyword>
<keyword evidence="8" id="KW-1185">Reference proteome</keyword>
<dbReference type="GO" id="GO:0043937">
    <property type="term" value="P:regulation of sporulation"/>
    <property type="evidence" value="ECO:0007669"/>
    <property type="project" value="InterPro"/>
</dbReference>
<dbReference type="Proteomes" id="UP000195331">
    <property type="component" value="Chromosome"/>
</dbReference>
<keyword evidence="3" id="KW-0131">Cell cycle</keyword>
<dbReference type="PANTHER" id="PTHR37307:SF1">
    <property type="entry name" value="CELL DIVISION PROTEIN WHIA-RELATED"/>
    <property type="match status" value="1"/>
</dbReference>
<dbReference type="InterPro" id="IPR039518">
    <property type="entry name" value="WhiA_LAGLIDADG_dom"/>
</dbReference>
<dbReference type="GO" id="GO:0003677">
    <property type="term" value="F:DNA binding"/>
    <property type="evidence" value="ECO:0007669"/>
    <property type="project" value="UniProtKB-KW"/>
</dbReference>
<proteinExistence type="predicted"/>
<keyword evidence="1" id="KW-0132">Cell division</keyword>
<dbReference type="InterPro" id="IPR003802">
    <property type="entry name" value="Sporulation_regulator_WhiA"/>
</dbReference>
<dbReference type="GO" id="GO:0051301">
    <property type="term" value="P:cell division"/>
    <property type="evidence" value="ECO:0007669"/>
    <property type="project" value="UniProtKB-KW"/>
</dbReference>
<evidence type="ECO:0000259" key="6">
    <source>
        <dbReference type="Pfam" id="PF14527"/>
    </source>
</evidence>
<gene>
    <name evidence="7" type="ORF">BTO20_19585</name>
</gene>
<dbReference type="InterPro" id="IPR018478">
    <property type="entry name" value="Sporu_reg_WhiA_N_dom"/>
</dbReference>
<feature type="domain" description="Sporulation regulator WhiA C-terminal" evidence="4">
    <location>
        <begin position="226"/>
        <end position="298"/>
    </location>
</feature>
<feature type="domain" description="Sporulation transcription regulator WhiA N-terminal" evidence="5">
    <location>
        <begin position="21"/>
        <end position="71"/>
    </location>
</feature>
<evidence type="ECO:0000259" key="4">
    <source>
        <dbReference type="Pfam" id="PF02650"/>
    </source>
</evidence>
<dbReference type="Pfam" id="PF02650">
    <property type="entry name" value="HTH_WhiA"/>
    <property type="match status" value="1"/>
</dbReference>
<dbReference type="InterPro" id="IPR023054">
    <property type="entry name" value="Sporulation_regulator_WhiA_C"/>
</dbReference>
<organism evidence="7 8">
    <name type="scientific">Mycobacterium dioxanotrophicus</name>
    <dbReference type="NCBI Taxonomy" id="482462"/>
    <lineage>
        <taxon>Bacteria</taxon>
        <taxon>Bacillati</taxon>
        <taxon>Actinomycetota</taxon>
        <taxon>Actinomycetes</taxon>
        <taxon>Mycobacteriales</taxon>
        <taxon>Mycobacteriaceae</taxon>
        <taxon>Mycobacterium</taxon>
    </lineage>
</organism>
<evidence type="ECO:0000256" key="1">
    <source>
        <dbReference type="ARBA" id="ARBA00022618"/>
    </source>
</evidence>
<feature type="domain" description="WhiA LAGLIDADG-like" evidence="6">
    <location>
        <begin position="122"/>
        <end position="210"/>
    </location>
</feature>
<evidence type="ECO:0000313" key="7">
    <source>
        <dbReference type="EMBL" id="ART70476.1"/>
    </source>
</evidence>
<evidence type="ECO:0000256" key="3">
    <source>
        <dbReference type="ARBA" id="ARBA00023306"/>
    </source>
</evidence>
<dbReference type="Pfam" id="PF14527">
    <property type="entry name" value="LAGLIDADG_WhiA"/>
    <property type="match status" value="1"/>
</dbReference>
<dbReference type="InterPro" id="IPR027434">
    <property type="entry name" value="Homing_endonucl"/>
</dbReference>
<accession>A0A1Y0C605</accession>
<sequence length="309" mass="32456">MSLVAELVETPVKGTGEARYRQAEAVSAIRVGGGLRMQHGRLTLESRMSSEAAAVRIAQALSDLYECTPRVDAGPRRTATLRVSDADDLARRIGLLDTHGRPVVGMPASLVSAACASDAIAAAALRGAVLSAGHLRVTSVRPPALEVRCPGPASALAVAGFARRLSAIAEARQGSEIDGAVDYVRVRYGVGALLEQLGAPEAARRWVDAKAVAAAQSRLDTRPLSQANSARASQAGQHIAGKVRLALEILGSDVPPEWICAAQLRIAHPDASNTDLAERCIPPMTKHTFAGRLRRLISAAEQRALDIPA</sequence>
<name>A0A1Y0C605_9MYCO</name>
<protein>
    <submittedName>
        <fullName evidence="7">DNA-binding protein WhiA</fullName>
    </submittedName>
</protein>